<reference evidence="2 3" key="1">
    <citation type="submission" date="2023-01" db="EMBL/GenBank/DDBJ databases">
        <title>Analysis of 21 Apiospora genomes using comparative genomics revels a genus with tremendous synthesis potential of carbohydrate active enzymes and secondary metabolites.</title>
        <authorList>
            <person name="Sorensen T."/>
        </authorList>
    </citation>
    <scope>NUCLEOTIDE SEQUENCE [LARGE SCALE GENOMIC DNA]</scope>
    <source>
        <strain evidence="2 3">CBS 117206</strain>
    </source>
</reference>
<accession>A0AAW0QIW4</accession>
<proteinExistence type="predicted"/>
<gene>
    <name evidence="2" type="ORF">PG999_014529</name>
</gene>
<evidence type="ECO:0000256" key="1">
    <source>
        <dbReference type="SAM" id="Phobius"/>
    </source>
</evidence>
<dbReference type="EMBL" id="JAQQWP010000012">
    <property type="protein sequence ID" value="KAK8092942.1"/>
    <property type="molecule type" value="Genomic_DNA"/>
</dbReference>
<dbReference type="Proteomes" id="UP001392437">
    <property type="component" value="Unassembled WGS sequence"/>
</dbReference>
<feature type="transmembrane region" description="Helical" evidence="1">
    <location>
        <begin position="15"/>
        <end position="37"/>
    </location>
</feature>
<protein>
    <submittedName>
        <fullName evidence="2">Uncharacterized protein</fullName>
    </submittedName>
</protein>
<keyword evidence="1" id="KW-0812">Transmembrane</keyword>
<sequence>MPLIQHGQRWRPRPAVIWVGLAGSAVTIVTLLLYLVVRVFVRERERYIPPAYLGRVEEGGTLGSKN</sequence>
<comment type="caution">
    <text evidence="2">The sequence shown here is derived from an EMBL/GenBank/DDBJ whole genome shotgun (WGS) entry which is preliminary data.</text>
</comment>
<dbReference type="AlphaFoldDB" id="A0AAW0QIW4"/>
<keyword evidence="3" id="KW-1185">Reference proteome</keyword>
<evidence type="ECO:0000313" key="2">
    <source>
        <dbReference type="EMBL" id="KAK8092942.1"/>
    </source>
</evidence>
<evidence type="ECO:0000313" key="3">
    <source>
        <dbReference type="Proteomes" id="UP001392437"/>
    </source>
</evidence>
<keyword evidence="1" id="KW-1133">Transmembrane helix</keyword>
<keyword evidence="1" id="KW-0472">Membrane</keyword>
<name>A0AAW0QIW4_9PEZI</name>
<organism evidence="2 3">
    <name type="scientific">Apiospora kogelbergensis</name>
    <dbReference type="NCBI Taxonomy" id="1337665"/>
    <lineage>
        <taxon>Eukaryota</taxon>
        <taxon>Fungi</taxon>
        <taxon>Dikarya</taxon>
        <taxon>Ascomycota</taxon>
        <taxon>Pezizomycotina</taxon>
        <taxon>Sordariomycetes</taxon>
        <taxon>Xylariomycetidae</taxon>
        <taxon>Amphisphaeriales</taxon>
        <taxon>Apiosporaceae</taxon>
        <taxon>Apiospora</taxon>
    </lineage>
</organism>